<protein>
    <submittedName>
        <fullName evidence="1">Uncharacterized protein</fullName>
    </submittedName>
</protein>
<name>A0A6A0A331_HAELA</name>
<dbReference type="EMBL" id="BLLF01003134">
    <property type="protein sequence ID" value="GFH26454.1"/>
    <property type="molecule type" value="Genomic_DNA"/>
</dbReference>
<keyword evidence="2" id="KW-1185">Reference proteome</keyword>
<reference evidence="1 2" key="1">
    <citation type="submission" date="2020-02" db="EMBL/GenBank/DDBJ databases">
        <title>Draft genome sequence of Haematococcus lacustris strain NIES-144.</title>
        <authorList>
            <person name="Morimoto D."/>
            <person name="Nakagawa S."/>
            <person name="Yoshida T."/>
            <person name="Sawayama S."/>
        </authorList>
    </citation>
    <scope>NUCLEOTIDE SEQUENCE [LARGE SCALE GENOMIC DNA]</scope>
    <source>
        <strain evidence="1 2">NIES-144</strain>
    </source>
</reference>
<feature type="non-terminal residue" evidence="1">
    <location>
        <position position="1"/>
    </location>
</feature>
<proteinExistence type="predicted"/>
<comment type="caution">
    <text evidence="1">The sequence shown here is derived from an EMBL/GenBank/DDBJ whole genome shotgun (WGS) entry which is preliminary data.</text>
</comment>
<gene>
    <name evidence="1" type="ORF">HaLaN_24605</name>
</gene>
<dbReference type="AlphaFoldDB" id="A0A6A0A331"/>
<accession>A0A6A0A331</accession>
<dbReference type="Proteomes" id="UP000485058">
    <property type="component" value="Unassembled WGS sequence"/>
</dbReference>
<evidence type="ECO:0000313" key="2">
    <source>
        <dbReference type="Proteomes" id="UP000485058"/>
    </source>
</evidence>
<organism evidence="1 2">
    <name type="scientific">Haematococcus lacustris</name>
    <name type="common">Green alga</name>
    <name type="synonym">Haematococcus pluvialis</name>
    <dbReference type="NCBI Taxonomy" id="44745"/>
    <lineage>
        <taxon>Eukaryota</taxon>
        <taxon>Viridiplantae</taxon>
        <taxon>Chlorophyta</taxon>
        <taxon>core chlorophytes</taxon>
        <taxon>Chlorophyceae</taxon>
        <taxon>CS clade</taxon>
        <taxon>Chlamydomonadales</taxon>
        <taxon>Haematococcaceae</taxon>
        <taxon>Haematococcus</taxon>
    </lineage>
</organism>
<evidence type="ECO:0000313" key="1">
    <source>
        <dbReference type="EMBL" id="GFH26454.1"/>
    </source>
</evidence>
<sequence>MKQKRPHMPGARAAALRCRLIMAQQDGLLKTLQTHSRQVLELQMLRSQDPYTYPAHPYTPMSLLYT</sequence>